<dbReference type="HOGENOM" id="CLU_1563667_0_0_1"/>
<gene>
    <name evidence="2" type="ORF">BN946_scf185000.g73</name>
</gene>
<keyword evidence="3" id="KW-1185">Reference proteome</keyword>
<protein>
    <submittedName>
        <fullName evidence="2">Uncharacterized protein</fullName>
    </submittedName>
</protein>
<name>A0A060S3P7_PYCCI</name>
<evidence type="ECO:0000313" key="3">
    <source>
        <dbReference type="Proteomes" id="UP000029665"/>
    </source>
</evidence>
<dbReference type="AlphaFoldDB" id="A0A060S3P7"/>
<proteinExistence type="predicted"/>
<feature type="coiled-coil region" evidence="1">
    <location>
        <begin position="71"/>
        <end position="98"/>
    </location>
</feature>
<reference evidence="2" key="1">
    <citation type="submission" date="2014-01" db="EMBL/GenBank/DDBJ databases">
        <title>The genome of the white-rot fungus Pycnoporus cinnabarinus: a basidiomycete model with a versatile arsenal for lignocellulosic biomass breakdown.</title>
        <authorList>
            <person name="Levasseur A."/>
            <person name="Lomascolo A."/>
            <person name="Ruiz-Duenas F.J."/>
            <person name="Uzan E."/>
            <person name="Piumi F."/>
            <person name="Kues U."/>
            <person name="Ram A.F.J."/>
            <person name="Murat C."/>
            <person name="Haon M."/>
            <person name="Benoit I."/>
            <person name="Arfi Y."/>
            <person name="Chevret D."/>
            <person name="Drula E."/>
            <person name="Kwon M.J."/>
            <person name="Gouret P."/>
            <person name="Lesage-Meessen L."/>
            <person name="Lombard V."/>
            <person name="Mariette J."/>
            <person name="Noirot C."/>
            <person name="Park J."/>
            <person name="Patyshakuliyeva A."/>
            <person name="Wieneger R.A.B."/>
            <person name="Wosten H.A.B."/>
            <person name="Martin F."/>
            <person name="Coutinho P.M."/>
            <person name="de Vries R."/>
            <person name="Martinez A.T."/>
            <person name="Klopp C."/>
            <person name="Pontarotti P."/>
            <person name="Henrissat B."/>
            <person name="Record E."/>
        </authorList>
    </citation>
    <scope>NUCLEOTIDE SEQUENCE [LARGE SCALE GENOMIC DNA]</scope>
    <source>
        <strain evidence="2">BRFM137</strain>
    </source>
</reference>
<keyword evidence="1" id="KW-0175">Coiled coil</keyword>
<organism evidence="2 3">
    <name type="scientific">Pycnoporus cinnabarinus</name>
    <name type="common">Cinnabar-red polypore</name>
    <name type="synonym">Trametes cinnabarina</name>
    <dbReference type="NCBI Taxonomy" id="5643"/>
    <lineage>
        <taxon>Eukaryota</taxon>
        <taxon>Fungi</taxon>
        <taxon>Dikarya</taxon>
        <taxon>Basidiomycota</taxon>
        <taxon>Agaricomycotina</taxon>
        <taxon>Agaricomycetes</taxon>
        <taxon>Polyporales</taxon>
        <taxon>Polyporaceae</taxon>
        <taxon>Trametes</taxon>
    </lineage>
</organism>
<comment type="caution">
    <text evidence="2">The sequence shown here is derived from an EMBL/GenBank/DDBJ whole genome shotgun (WGS) entry which is preliminary data.</text>
</comment>
<dbReference type="OrthoDB" id="3649512at2759"/>
<accession>A0A060S3P7</accession>
<evidence type="ECO:0000256" key="1">
    <source>
        <dbReference type="SAM" id="Coils"/>
    </source>
</evidence>
<evidence type="ECO:0000313" key="2">
    <source>
        <dbReference type="EMBL" id="CDO68930.1"/>
    </source>
</evidence>
<dbReference type="EMBL" id="CCBP010000028">
    <property type="protein sequence ID" value="CDO68930.1"/>
    <property type="molecule type" value="Genomic_DNA"/>
</dbReference>
<sequence length="171" mass="19552">MWTGNGNYFPHLWASEQCYAAAESIQSTLLRRHIFFRWGPARIERMAGRLVVLSTSAGVENPAQSESCEVIDKVMQARKELACALARATNENQEYMKKYQDGSLRVPEDVKELMRLCKQYRKDALQHQYDGQRLAEYILRLRAACLVHQDLSTLPPLPDEIAHVLNSADMV</sequence>
<dbReference type="Proteomes" id="UP000029665">
    <property type="component" value="Unassembled WGS sequence"/>
</dbReference>